<comment type="caution">
    <text evidence="13">The sequence shown here is derived from an EMBL/GenBank/DDBJ whole genome shotgun (WGS) entry which is preliminary data.</text>
</comment>
<keyword evidence="14" id="KW-1185">Reference proteome</keyword>
<dbReference type="Gene3D" id="1.25.10.10">
    <property type="entry name" value="Leucine-rich Repeat Variant"/>
    <property type="match status" value="1"/>
</dbReference>
<evidence type="ECO:0000256" key="10">
    <source>
        <dbReference type="PIRNR" id="PIRNR037094"/>
    </source>
</evidence>
<dbReference type="InterPro" id="IPR008152">
    <property type="entry name" value="Clathrin_a/b/g-adaptin_app_Ig"/>
</dbReference>
<evidence type="ECO:0000256" key="3">
    <source>
        <dbReference type="ARBA" id="ARBA00006613"/>
    </source>
</evidence>
<name>A0A834MLD1_RHYFE</name>
<evidence type="ECO:0000256" key="7">
    <source>
        <dbReference type="ARBA" id="ARBA00023136"/>
    </source>
</evidence>
<dbReference type="EMBL" id="JAACXV010000001">
    <property type="protein sequence ID" value="KAF7288058.1"/>
    <property type="molecule type" value="Genomic_DNA"/>
</dbReference>
<evidence type="ECO:0000313" key="13">
    <source>
        <dbReference type="EMBL" id="KAF7288058.1"/>
    </source>
</evidence>
<evidence type="ECO:0000256" key="4">
    <source>
        <dbReference type="ARBA" id="ARBA00022448"/>
    </source>
</evidence>
<keyword evidence="8 10" id="KW-0968">Cytoplasmic vesicle</keyword>
<evidence type="ECO:0000256" key="6">
    <source>
        <dbReference type="ARBA" id="ARBA00023034"/>
    </source>
</evidence>
<protein>
    <recommendedName>
        <fullName evidence="10">AP-1 complex subunit gamma</fullName>
    </recommendedName>
</protein>
<dbReference type="InterPro" id="IPR050840">
    <property type="entry name" value="Adaptor_Complx_Large_Subunit"/>
</dbReference>
<dbReference type="Gene3D" id="2.60.40.1230">
    <property type="match status" value="1"/>
</dbReference>
<keyword evidence="5 10" id="KW-0653">Protein transport</keyword>
<keyword evidence="6 10" id="KW-0333">Golgi apparatus</keyword>
<dbReference type="FunFam" id="1.25.10.10:FF:000030">
    <property type="entry name" value="AP-1 complex subunit gamma"/>
    <property type="match status" value="1"/>
</dbReference>
<dbReference type="OrthoDB" id="28053at2759"/>
<organism evidence="13 14">
    <name type="scientific">Rhynchophorus ferrugineus</name>
    <name type="common">Red palm weevil</name>
    <name type="synonym">Curculio ferrugineus</name>
    <dbReference type="NCBI Taxonomy" id="354439"/>
    <lineage>
        <taxon>Eukaryota</taxon>
        <taxon>Metazoa</taxon>
        <taxon>Ecdysozoa</taxon>
        <taxon>Arthropoda</taxon>
        <taxon>Hexapoda</taxon>
        <taxon>Insecta</taxon>
        <taxon>Pterygota</taxon>
        <taxon>Neoptera</taxon>
        <taxon>Endopterygota</taxon>
        <taxon>Coleoptera</taxon>
        <taxon>Polyphaga</taxon>
        <taxon>Cucujiformia</taxon>
        <taxon>Curculionidae</taxon>
        <taxon>Dryophthorinae</taxon>
        <taxon>Rhynchophorus</taxon>
    </lineage>
</organism>
<comment type="similarity">
    <text evidence="3 10">Belongs to the adaptor complexes large subunit family.</text>
</comment>
<dbReference type="InterPro" id="IPR017107">
    <property type="entry name" value="AP1_complex_gsu"/>
</dbReference>
<dbReference type="SUPFAM" id="SSF49348">
    <property type="entry name" value="Clathrin adaptor appendage domain"/>
    <property type="match status" value="1"/>
</dbReference>
<proteinExistence type="inferred from homology"/>
<feature type="region of interest" description="Disordered" evidence="11">
    <location>
        <begin position="650"/>
        <end position="671"/>
    </location>
</feature>
<dbReference type="SMART" id="SM00809">
    <property type="entry name" value="Alpha_adaptinC2"/>
    <property type="match status" value="1"/>
</dbReference>
<dbReference type="PIRSF" id="PIRSF037094">
    <property type="entry name" value="AP1_complex_gamma"/>
    <property type="match status" value="1"/>
</dbReference>
<evidence type="ECO:0000256" key="1">
    <source>
        <dbReference type="ARBA" id="ARBA00004156"/>
    </source>
</evidence>
<dbReference type="PANTHER" id="PTHR22780">
    <property type="entry name" value="ADAPTIN, ALPHA/GAMMA/EPSILON"/>
    <property type="match status" value="1"/>
</dbReference>
<keyword evidence="7 10" id="KW-0472">Membrane</keyword>
<reference evidence="13" key="1">
    <citation type="submission" date="2020-08" db="EMBL/GenBank/DDBJ databases">
        <title>Genome sequencing and assembly of the red palm weevil Rhynchophorus ferrugineus.</title>
        <authorList>
            <person name="Dias G.B."/>
            <person name="Bergman C.M."/>
            <person name="Manee M."/>
        </authorList>
    </citation>
    <scope>NUCLEOTIDE SEQUENCE</scope>
    <source>
        <strain evidence="13">AA-2017</strain>
        <tissue evidence="13">Whole larva</tissue>
    </source>
</reference>
<dbReference type="Proteomes" id="UP000625711">
    <property type="component" value="Unassembled WGS sequence"/>
</dbReference>
<dbReference type="AlphaFoldDB" id="A0A834MLD1"/>
<dbReference type="Pfam" id="PF01602">
    <property type="entry name" value="Adaptin_N"/>
    <property type="match status" value="1"/>
</dbReference>
<feature type="domain" description="GAE" evidence="12">
    <location>
        <begin position="770"/>
        <end position="882"/>
    </location>
</feature>
<sequence>MYPYYESDWSVLPPEANRRTNMNASEHGFNPAFNMATIKQVVNEAIERVRMPTPMRLRDLIRQIRAARTAAEERSVVNKECAYIRSTFREEDSVWRCRNIAKLLYIHMLGYPAHFGQLECLKLIASSRFTDKRIGYLGAMLLLDERQDVHLLITNCLKNDLNSTTQFVVGLALCTLGAIASPEMARDLAAEVERLMKSPNAYIRKKAALCAYRIIKRVPELMEIFLPATRSMLSEKNHGVLITGVTLITEMCENSPDTLNHFKKIVPNLVRILKNLILAGYSPEHDVSGVSDPFLQVKILKLLRILGINDADTSEAMNDILAQVATNTETSKNVGNTILYETVLSIMDIKSEGGLRVLAVNILGRFLLNNDKNIRYVALNTLLRTVHVDTSAVQRHRSTILECLKDPDVSIRRRAMELSFALVNSQNIRSMIKDLLTFLEKADPEFKAPCSSSIVLAAERFAPNKRWHLDTLLKVLVAAGNYVRDDVIASTIQLISESTSQQGYMAMQLYKALSEDLQNRQPLTQVGVWAIGEYGDLLLQASPEEDYDFKSPSEEQVIDIYQRLLWSPQNTSTTKQYALMSLTKLSTRFTNTTNKIQQIISSFCSSLHIELQQRGVEFTQLFGKYGHLRPALLERMPPMEVIRQTDENVHTNGDIDGLESQSQENSPQHIPSESNALLDLLGGSEELDIIKPQSEPSKATTISNTNNQDLLDLLGLGPLNDGPPVSNDTNNMGLILENNNANFLPVINNQNSNFLTDDLFTSGPVETQTKSIPPLTAFEKDGLKIIFSFDGVQENNTVTINVTASNNSLFPMSNFLFQAAVPKTFQIQMLSPSDTAISPNGVVTQVLKITNPGHNILKMRIRISYAVDGNPILEQTEVNNFPNELWE</sequence>
<evidence type="ECO:0000259" key="12">
    <source>
        <dbReference type="PROSITE" id="PS50180"/>
    </source>
</evidence>
<dbReference type="GO" id="GO:0030121">
    <property type="term" value="C:AP-1 adaptor complex"/>
    <property type="evidence" value="ECO:0007669"/>
    <property type="project" value="InterPro"/>
</dbReference>
<dbReference type="InterPro" id="IPR013041">
    <property type="entry name" value="Clathrin_app_Ig-like_sf"/>
</dbReference>
<evidence type="ECO:0000313" key="14">
    <source>
        <dbReference type="Proteomes" id="UP000625711"/>
    </source>
</evidence>
<dbReference type="Pfam" id="PF02883">
    <property type="entry name" value="Alpha_adaptinC2"/>
    <property type="match status" value="1"/>
</dbReference>
<dbReference type="InterPro" id="IPR002553">
    <property type="entry name" value="Clathrin/coatomer_adapt-like_N"/>
</dbReference>
<comment type="subcellular location">
    <subcellularLocation>
        <location evidence="1">Cytoplasmic vesicle membrane</location>
    </subcellularLocation>
    <subcellularLocation>
        <location evidence="9">Endomembrane system</location>
        <topology evidence="9">Peripheral membrane protein</topology>
        <orientation evidence="9">Cytoplasmic side</orientation>
    </subcellularLocation>
    <subcellularLocation>
        <location evidence="2">Golgi apparatus</location>
    </subcellularLocation>
</comment>
<dbReference type="InterPro" id="IPR008153">
    <property type="entry name" value="GAE_dom"/>
</dbReference>
<dbReference type="InterPro" id="IPR016024">
    <property type="entry name" value="ARM-type_fold"/>
</dbReference>
<evidence type="ECO:0000256" key="8">
    <source>
        <dbReference type="ARBA" id="ARBA00023329"/>
    </source>
</evidence>
<keyword evidence="4 10" id="KW-0813">Transport</keyword>
<dbReference type="PROSITE" id="PS50180">
    <property type="entry name" value="GAE"/>
    <property type="match status" value="1"/>
</dbReference>
<evidence type="ECO:0000256" key="2">
    <source>
        <dbReference type="ARBA" id="ARBA00004555"/>
    </source>
</evidence>
<accession>A0A834MLD1</accession>
<evidence type="ECO:0000256" key="9">
    <source>
        <dbReference type="ARBA" id="ARBA00029433"/>
    </source>
</evidence>
<feature type="compositionally biased region" description="Polar residues" evidence="11">
    <location>
        <begin position="659"/>
        <end position="671"/>
    </location>
</feature>
<dbReference type="InterPro" id="IPR011989">
    <property type="entry name" value="ARM-like"/>
</dbReference>
<evidence type="ECO:0000256" key="5">
    <source>
        <dbReference type="ARBA" id="ARBA00022927"/>
    </source>
</evidence>
<dbReference type="SUPFAM" id="SSF48371">
    <property type="entry name" value="ARM repeat"/>
    <property type="match status" value="1"/>
</dbReference>
<dbReference type="GO" id="GO:0006886">
    <property type="term" value="P:intracellular protein transport"/>
    <property type="evidence" value="ECO:0007669"/>
    <property type="project" value="UniProtKB-UniRule"/>
</dbReference>
<evidence type="ECO:0000256" key="11">
    <source>
        <dbReference type="SAM" id="MobiDB-lite"/>
    </source>
</evidence>
<gene>
    <name evidence="13" type="ORF">GWI33_000112</name>
</gene>
<dbReference type="GO" id="GO:0016192">
    <property type="term" value="P:vesicle-mediated transport"/>
    <property type="evidence" value="ECO:0007669"/>
    <property type="project" value="InterPro"/>
</dbReference>